<sequence>MKKLMSKPVLAMSLLYLLCGCQGTQSSFTEPVEMVEYFADNALSTPLAIVQHPAGIHKNGITYVSYQGQFTDPYVAAYNHNTKQWQGPFQAGESDLGRMNKKKPDNHGKPTMLIDDLGYIHIFFGGHGGSPKDGENLLGNYNSGRNKHVVSKRPGDISEWRELKNISVFGTYNQAIKMDNGDIYLIYRHGAHRSDWVYQKSTDHGRTFEAPVSFLKHKPHETQNNHDSWYVWATKGENDDIIMSYDYHVCPNDTKARGHIPVRHDLYYMVFDTKNNTWRNVQSEPLITPVTRQIADAKTLVARTGGEDMWTFNGTTHLDPQGKPHLSINIGKDIGKPWGGSKQTHYYRWTGANWTDGNLVHAQQHKSKGSEGDFVPHSATDIQFTLAYEEKNKDAIVADFHSKDGGKTFVKGQELLHRKDVSWSVSSLIKNAHPDARILVAERPKGTNWRKIYLLGDNGPIKRVKSEALVLTEADKSIFK</sequence>
<dbReference type="PROSITE" id="PS51257">
    <property type="entry name" value="PROKAR_LIPOPROTEIN"/>
    <property type="match status" value="1"/>
</dbReference>
<keyword evidence="2" id="KW-1185">Reference proteome</keyword>
<comment type="caution">
    <text evidence="1">The sequence shown here is derived from an EMBL/GenBank/DDBJ whole genome shotgun (WGS) entry which is preliminary data.</text>
</comment>
<organism evidence="1 2">
    <name type="scientific">Catenovulum maritimum</name>
    <dbReference type="NCBI Taxonomy" id="1513271"/>
    <lineage>
        <taxon>Bacteria</taxon>
        <taxon>Pseudomonadati</taxon>
        <taxon>Pseudomonadota</taxon>
        <taxon>Gammaproteobacteria</taxon>
        <taxon>Alteromonadales</taxon>
        <taxon>Alteromonadaceae</taxon>
        <taxon>Catenovulum</taxon>
    </lineage>
</organism>
<protein>
    <recommendedName>
        <fullName evidence="3">BNR repeat-containing family member</fullName>
    </recommendedName>
</protein>
<dbReference type="EMBL" id="LAZL01000001">
    <property type="protein sequence ID" value="KMT67044.1"/>
    <property type="molecule type" value="Genomic_DNA"/>
</dbReference>
<dbReference type="PATRIC" id="fig|1513271.3.peg.22"/>
<gene>
    <name evidence="1" type="ORF">XM47_00105</name>
</gene>
<evidence type="ECO:0008006" key="3">
    <source>
        <dbReference type="Google" id="ProtNLM"/>
    </source>
</evidence>
<dbReference type="RefSeq" id="WP_048687947.1">
    <property type="nucleotide sequence ID" value="NZ_KQ130482.1"/>
</dbReference>
<dbReference type="STRING" id="1513271.XM47_00105"/>
<dbReference type="SUPFAM" id="SSF110296">
    <property type="entry name" value="Oligoxyloglucan reducing end-specific cellobiohydrolase"/>
    <property type="match status" value="1"/>
</dbReference>
<dbReference type="Pfam" id="PF15892">
    <property type="entry name" value="BNR_4"/>
    <property type="match status" value="1"/>
</dbReference>
<dbReference type="AlphaFoldDB" id="A0A0J8H0R8"/>
<dbReference type="Proteomes" id="UP000037600">
    <property type="component" value="Unassembled WGS sequence"/>
</dbReference>
<proteinExistence type="predicted"/>
<accession>A0A0J8H0R8</accession>
<name>A0A0J8H0R8_9ALTE</name>
<dbReference type="OrthoDB" id="3493799at2"/>
<dbReference type="CDD" id="cd15482">
    <property type="entry name" value="Sialidase_non-viral"/>
    <property type="match status" value="1"/>
</dbReference>
<evidence type="ECO:0000313" key="2">
    <source>
        <dbReference type="Proteomes" id="UP000037600"/>
    </source>
</evidence>
<evidence type="ECO:0000313" key="1">
    <source>
        <dbReference type="EMBL" id="KMT67044.1"/>
    </source>
</evidence>
<reference evidence="1 2" key="1">
    <citation type="submission" date="2015-04" db="EMBL/GenBank/DDBJ databases">
        <title>Draft Genome Sequence of the Novel Agar-Digesting Marine Bacterium Q1.</title>
        <authorList>
            <person name="Li Y."/>
            <person name="Li D."/>
            <person name="Chen G."/>
            <person name="Du Z."/>
        </authorList>
    </citation>
    <scope>NUCLEOTIDE SEQUENCE [LARGE SCALE GENOMIC DNA]</scope>
    <source>
        <strain evidence="1 2">Q1</strain>
    </source>
</reference>